<comment type="caution">
    <text evidence="2">The sequence shown here is derived from an EMBL/GenBank/DDBJ whole genome shotgun (WGS) entry which is preliminary data.</text>
</comment>
<organism evidence="2 3">
    <name type="scientific">Candidatus Thermofonsia Clade 3 bacterium</name>
    <dbReference type="NCBI Taxonomy" id="2364212"/>
    <lineage>
        <taxon>Bacteria</taxon>
        <taxon>Bacillati</taxon>
        <taxon>Chloroflexota</taxon>
        <taxon>Candidatus Thermofontia</taxon>
        <taxon>Candidatus Thermofonsia Clade 3</taxon>
    </lineage>
</organism>
<dbReference type="AlphaFoldDB" id="A0A2M8Q9Y3"/>
<dbReference type="EMBL" id="PGTN01000123">
    <property type="protein sequence ID" value="PJF46618.1"/>
    <property type="molecule type" value="Genomic_DNA"/>
</dbReference>
<keyword evidence="1" id="KW-0472">Membrane</keyword>
<dbReference type="Proteomes" id="UP000230790">
    <property type="component" value="Unassembled WGS sequence"/>
</dbReference>
<proteinExistence type="predicted"/>
<feature type="transmembrane region" description="Helical" evidence="1">
    <location>
        <begin position="34"/>
        <end position="55"/>
    </location>
</feature>
<keyword evidence="1" id="KW-0812">Transmembrane</keyword>
<evidence type="ECO:0000256" key="1">
    <source>
        <dbReference type="SAM" id="Phobius"/>
    </source>
</evidence>
<accession>A0A2M8Q9Y3</accession>
<keyword evidence="1" id="KW-1133">Transmembrane helix</keyword>
<evidence type="ECO:0000313" key="3">
    <source>
        <dbReference type="Proteomes" id="UP000230790"/>
    </source>
</evidence>
<gene>
    <name evidence="2" type="ORF">CUN48_12875</name>
</gene>
<name>A0A2M8Q9Y3_9CHLR</name>
<protein>
    <submittedName>
        <fullName evidence="2">Uncharacterized protein</fullName>
    </submittedName>
</protein>
<evidence type="ECO:0000313" key="2">
    <source>
        <dbReference type="EMBL" id="PJF46618.1"/>
    </source>
</evidence>
<reference evidence="2 3" key="1">
    <citation type="submission" date="2017-11" db="EMBL/GenBank/DDBJ databases">
        <title>Evolution of Phototrophy in the Chloroflexi Phylum Driven by Horizontal Gene Transfer.</title>
        <authorList>
            <person name="Ward L.M."/>
            <person name="Hemp J."/>
            <person name="Shih P.M."/>
            <person name="Mcglynn S.E."/>
            <person name="Fischer W."/>
        </authorList>
    </citation>
    <scope>NUCLEOTIDE SEQUENCE [LARGE SCALE GENOMIC DNA]</scope>
    <source>
        <strain evidence="2">JP3_7</strain>
    </source>
</reference>
<sequence length="60" mass="6134">MSEGMTRTALSLALFIVIASAAVLIGQAPGTAEFVVSVMSLAVGLIFAALVVLIARRGMK</sequence>